<evidence type="ECO:0000256" key="4">
    <source>
        <dbReference type="ARBA" id="ARBA00024207"/>
    </source>
</evidence>
<dbReference type="PANTHER" id="PTHR33397:SF3">
    <property type="entry name" value="MRNA NUCLEASE HEPT"/>
    <property type="match status" value="1"/>
</dbReference>
<comment type="similarity">
    <text evidence="4">Belongs to the HepT RNase toxin family.</text>
</comment>
<dbReference type="NCBIfam" id="NF047751">
    <property type="entry name" value="HepT_toxin"/>
    <property type="match status" value="1"/>
</dbReference>
<gene>
    <name evidence="5" type="ORF">COV00_02840</name>
</gene>
<dbReference type="GO" id="GO:0016787">
    <property type="term" value="F:hydrolase activity"/>
    <property type="evidence" value="ECO:0007669"/>
    <property type="project" value="UniProtKB-KW"/>
</dbReference>
<accession>A0A2M8L8C7</accession>
<keyword evidence="1" id="KW-1277">Toxin-antitoxin system</keyword>
<dbReference type="GO" id="GO:0110001">
    <property type="term" value="C:toxin-antitoxin complex"/>
    <property type="evidence" value="ECO:0007669"/>
    <property type="project" value="InterPro"/>
</dbReference>
<evidence type="ECO:0008006" key="7">
    <source>
        <dbReference type="Google" id="ProtNLM"/>
    </source>
</evidence>
<evidence type="ECO:0000256" key="2">
    <source>
        <dbReference type="ARBA" id="ARBA00022722"/>
    </source>
</evidence>
<evidence type="ECO:0000256" key="1">
    <source>
        <dbReference type="ARBA" id="ARBA00022649"/>
    </source>
</evidence>
<organism evidence="5 6">
    <name type="scientific">Candidatus Tagabacteria bacterium CG10_big_fil_rev_8_21_14_0_10_40_13</name>
    <dbReference type="NCBI Taxonomy" id="1975022"/>
    <lineage>
        <taxon>Bacteria</taxon>
        <taxon>Candidatus Tagaibacteriota</taxon>
    </lineage>
</organism>
<dbReference type="Proteomes" id="UP000230603">
    <property type="component" value="Unassembled WGS sequence"/>
</dbReference>
<reference evidence="6" key="1">
    <citation type="submission" date="2017-09" db="EMBL/GenBank/DDBJ databases">
        <title>Depth-based differentiation of microbial function through sediment-hosted aquifers and enrichment of novel symbionts in the deep terrestrial subsurface.</title>
        <authorList>
            <person name="Probst A.J."/>
            <person name="Ladd B."/>
            <person name="Jarett J.K."/>
            <person name="Geller-Mcgrath D.E."/>
            <person name="Sieber C.M.K."/>
            <person name="Emerson J.B."/>
            <person name="Anantharaman K."/>
            <person name="Thomas B.C."/>
            <person name="Malmstrom R."/>
            <person name="Stieglmeier M."/>
            <person name="Klingl A."/>
            <person name="Woyke T."/>
            <person name="Ryan C.M."/>
            <person name="Banfield J.F."/>
        </authorList>
    </citation>
    <scope>NUCLEOTIDE SEQUENCE [LARGE SCALE GENOMIC DNA]</scope>
</reference>
<evidence type="ECO:0000313" key="6">
    <source>
        <dbReference type="Proteomes" id="UP000230603"/>
    </source>
</evidence>
<dbReference type="EMBL" id="PFEP01000035">
    <property type="protein sequence ID" value="PJE72882.1"/>
    <property type="molecule type" value="Genomic_DNA"/>
</dbReference>
<dbReference type="GO" id="GO:0004540">
    <property type="term" value="F:RNA nuclease activity"/>
    <property type="evidence" value="ECO:0007669"/>
    <property type="project" value="InterPro"/>
</dbReference>
<evidence type="ECO:0000256" key="3">
    <source>
        <dbReference type="ARBA" id="ARBA00022801"/>
    </source>
</evidence>
<protein>
    <recommendedName>
        <fullName evidence="7">DUF86 domain-containing protein</fullName>
    </recommendedName>
</protein>
<dbReference type="Pfam" id="PF01934">
    <property type="entry name" value="HepT-like"/>
    <property type="match status" value="1"/>
</dbReference>
<dbReference type="InterPro" id="IPR037038">
    <property type="entry name" value="HepT-like_sf"/>
</dbReference>
<dbReference type="InterPro" id="IPR008201">
    <property type="entry name" value="HepT-like"/>
</dbReference>
<dbReference type="AlphaFoldDB" id="A0A2M8L8C7"/>
<name>A0A2M8L8C7_9BACT</name>
<dbReference type="InterPro" id="IPR052379">
    <property type="entry name" value="Type_VII_TA_RNase"/>
</dbReference>
<dbReference type="PANTHER" id="PTHR33397">
    <property type="entry name" value="UPF0331 PROTEIN YUTE"/>
    <property type="match status" value="1"/>
</dbReference>
<keyword evidence="2" id="KW-0540">Nuclease</keyword>
<keyword evidence="3" id="KW-0378">Hydrolase</keyword>
<comment type="caution">
    <text evidence="5">The sequence shown here is derived from an EMBL/GenBank/DDBJ whole genome shotgun (WGS) entry which is preliminary data.</text>
</comment>
<evidence type="ECO:0000313" key="5">
    <source>
        <dbReference type="EMBL" id="PJE72882.1"/>
    </source>
</evidence>
<proteinExistence type="inferred from homology"/>
<sequence length="139" mass="16224">MIDKELLKSKMSDIQGYFKEMEDLLKEDSRDIIGDKLKLYTTERLFQLIVDTSVDINTHIIAESGMQPPNDYQGTFRILAENKILPMEFALKISPSVGLRNLVVHKYGKVDLKKMIEDIKSEIGQYLEYLKYINEYIEK</sequence>
<dbReference type="Gene3D" id="1.20.120.580">
    <property type="entry name" value="bsu32300-like"/>
    <property type="match status" value="1"/>
</dbReference>